<feature type="transmembrane region" description="Helical" evidence="5">
    <location>
        <begin position="276"/>
        <end position="294"/>
    </location>
</feature>
<evidence type="ECO:0000256" key="1">
    <source>
        <dbReference type="ARBA" id="ARBA00004651"/>
    </source>
</evidence>
<feature type="transmembrane region" description="Helical" evidence="5">
    <location>
        <begin position="300"/>
        <end position="318"/>
    </location>
</feature>
<dbReference type="InterPro" id="IPR001958">
    <property type="entry name" value="Tet-R_TetA/multi-R_MdtG-like"/>
</dbReference>
<feature type="transmembrane region" description="Helical" evidence="5">
    <location>
        <begin position="172"/>
        <end position="192"/>
    </location>
</feature>
<feature type="transmembrane region" description="Helical" evidence="5">
    <location>
        <begin position="213"/>
        <end position="235"/>
    </location>
</feature>
<dbReference type="PROSITE" id="PS50850">
    <property type="entry name" value="MFS"/>
    <property type="match status" value="1"/>
</dbReference>
<keyword evidence="4 5" id="KW-0472">Membrane</keyword>
<evidence type="ECO:0000313" key="8">
    <source>
        <dbReference type="Proteomes" id="UP000638648"/>
    </source>
</evidence>
<evidence type="ECO:0000256" key="3">
    <source>
        <dbReference type="ARBA" id="ARBA00022989"/>
    </source>
</evidence>
<keyword evidence="3 5" id="KW-1133">Transmembrane helix</keyword>
<feature type="transmembrane region" description="Helical" evidence="5">
    <location>
        <begin position="241"/>
        <end position="264"/>
    </location>
</feature>
<feature type="transmembrane region" description="Helical" evidence="5">
    <location>
        <begin position="142"/>
        <end position="166"/>
    </location>
</feature>
<gene>
    <name evidence="7" type="ORF">HEB94_008268</name>
</gene>
<dbReference type="EMBL" id="JADBEM010000001">
    <property type="protein sequence ID" value="MBE1611420.1"/>
    <property type="molecule type" value="Genomic_DNA"/>
</dbReference>
<keyword evidence="8" id="KW-1185">Reference proteome</keyword>
<feature type="domain" description="Major facilitator superfamily (MFS) profile" evidence="6">
    <location>
        <begin position="18"/>
        <end position="388"/>
    </location>
</feature>
<comment type="caution">
    <text evidence="7">The sequence shown here is derived from an EMBL/GenBank/DDBJ whole genome shotgun (WGS) entry which is preliminary data.</text>
</comment>
<evidence type="ECO:0000259" key="6">
    <source>
        <dbReference type="PROSITE" id="PS50850"/>
    </source>
</evidence>
<dbReference type="InterPro" id="IPR011701">
    <property type="entry name" value="MFS"/>
</dbReference>
<feature type="transmembrane region" description="Helical" evidence="5">
    <location>
        <begin position="114"/>
        <end position="135"/>
    </location>
</feature>
<feature type="transmembrane region" description="Helical" evidence="5">
    <location>
        <begin position="20"/>
        <end position="44"/>
    </location>
</feature>
<evidence type="ECO:0000256" key="5">
    <source>
        <dbReference type="SAM" id="Phobius"/>
    </source>
</evidence>
<dbReference type="CDD" id="cd17474">
    <property type="entry name" value="MFS_YfmO_like"/>
    <property type="match status" value="1"/>
</dbReference>
<dbReference type="RefSeq" id="WP_337918257.1">
    <property type="nucleotide sequence ID" value="NZ_BAABJL010000042.1"/>
</dbReference>
<feature type="transmembrane region" description="Helical" evidence="5">
    <location>
        <begin position="339"/>
        <end position="356"/>
    </location>
</feature>
<name>A0A927N2F0_9ACTN</name>
<dbReference type="PANTHER" id="PTHR43683:SF1">
    <property type="entry name" value="MULTIDRUG EFFLUX PROTEIN YFMO"/>
    <property type="match status" value="1"/>
</dbReference>
<dbReference type="SUPFAM" id="SSF103473">
    <property type="entry name" value="MFS general substrate transporter"/>
    <property type="match status" value="1"/>
</dbReference>
<organism evidence="7 8">
    <name type="scientific">Actinopolymorpha pittospori</name>
    <dbReference type="NCBI Taxonomy" id="648752"/>
    <lineage>
        <taxon>Bacteria</taxon>
        <taxon>Bacillati</taxon>
        <taxon>Actinomycetota</taxon>
        <taxon>Actinomycetes</taxon>
        <taxon>Propionibacteriales</taxon>
        <taxon>Actinopolymorphaceae</taxon>
        <taxon>Actinopolymorpha</taxon>
    </lineage>
</organism>
<feature type="transmembrane region" description="Helical" evidence="5">
    <location>
        <begin position="362"/>
        <end position="382"/>
    </location>
</feature>
<keyword evidence="2 5" id="KW-0812">Transmembrane</keyword>
<protein>
    <submittedName>
        <fullName evidence="7">MFS family permease</fullName>
    </submittedName>
</protein>
<dbReference type="InterPro" id="IPR020846">
    <property type="entry name" value="MFS_dom"/>
</dbReference>
<dbReference type="PANTHER" id="PTHR43683">
    <property type="entry name" value="MULTIDRUG EFFLUX PROTEIN YFMO"/>
    <property type="match status" value="1"/>
</dbReference>
<dbReference type="AlphaFoldDB" id="A0A927N2F0"/>
<feature type="transmembrane region" description="Helical" evidence="5">
    <location>
        <begin position="88"/>
        <end position="108"/>
    </location>
</feature>
<dbReference type="GO" id="GO:0005886">
    <property type="term" value="C:plasma membrane"/>
    <property type="evidence" value="ECO:0007669"/>
    <property type="project" value="UniProtKB-SubCell"/>
</dbReference>
<dbReference type="Pfam" id="PF07690">
    <property type="entry name" value="MFS_1"/>
    <property type="match status" value="1"/>
</dbReference>
<dbReference type="Gene3D" id="1.20.1250.20">
    <property type="entry name" value="MFS general substrate transporter like domains"/>
    <property type="match status" value="1"/>
</dbReference>
<evidence type="ECO:0000256" key="4">
    <source>
        <dbReference type="ARBA" id="ARBA00023136"/>
    </source>
</evidence>
<dbReference type="PRINTS" id="PR01035">
    <property type="entry name" value="TCRTETA"/>
</dbReference>
<reference evidence="7" key="1">
    <citation type="submission" date="2020-10" db="EMBL/GenBank/DDBJ databases">
        <title>Sequencing the genomes of 1000 actinobacteria strains.</title>
        <authorList>
            <person name="Klenk H.-P."/>
        </authorList>
    </citation>
    <scope>NUCLEOTIDE SEQUENCE</scope>
    <source>
        <strain evidence="7">DSM 45354</strain>
    </source>
</reference>
<dbReference type="InterPro" id="IPR053200">
    <property type="entry name" value="YfmO-like"/>
</dbReference>
<accession>A0A927N2F0</accession>
<dbReference type="Proteomes" id="UP000638648">
    <property type="component" value="Unassembled WGS sequence"/>
</dbReference>
<proteinExistence type="predicted"/>
<dbReference type="GO" id="GO:0022857">
    <property type="term" value="F:transmembrane transporter activity"/>
    <property type="evidence" value="ECO:0007669"/>
    <property type="project" value="InterPro"/>
</dbReference>
<evidence type="ECO:0000313" key="7">
    <source>
        <dbReference type="EMBL" id="MBE1611420.1"/>
    </source>
</evidence>
<evidence type="ECO:0000256" key="2">
    <source>
        <dbReference type="ARBA" id="ARBA00022692"/>
    </source>
</evidence>
<sequence length="404" mass="41796">MSSHQVKLLDAIKGQPRSVWVVAFAAVIAFMGIGLVDPILLSIAQGLNATPSQVTLLFASYLVVQVLAMLVTGMFASRFGGKRTMVAGLALIVVFAGACALAGSIGQLVALRAFWGLGNALFIATALSMIVAAAAGGQTAAILLYEAALGLGISAGPLVGALLGSISWRGPFVGTSVLMLIALILTATMLVRDRPSTTRTSMKAPFQALRDRRLLVVALSALLYTYSFFTVLAWTPFVLEYGPFAIGGIFFGWGLMVAVCGVVVGPRLAARIGERNATMVALVLYAVVMFADVWGSRPLIVAATVVSGIASGCLNTFLTGMAMSVSDAPRPVASAGYNFLRWMGGAAAAILVGHLADWGGSARTPFVVGAATCLVAVVLMYAGREPNPRQVPAGAAAVGERILD</sequence>
<comment type="subcellular location">
    <subcellularLocation>
        <location evidence="1">Cell membrane</location>
        <topology evidence="1">Multi-pass membrane protein</topology>
    </subcellularLocation>
</comment>
<dbReference type="InterPro" id="IPR036259">
    <property type="entry name" value="MFS_trans_sf"/>
</dbReference>
<feature type="transmembrane region" description="Helical" evidence="5">
    <location>
        <begin position="56"/>
        <end position="76"/>
    </location>
</feature>